<evidence type="ECO:0000313" key="9">
    <source>
        <dbReference type="Proteomes" id="UP000518255"/>
    </source>
</evidence>
<dbReference type="Proteomes" id="UP000544052">
    <property type="component" value="Unassembled WGS sequence"/>
</dbReference>
<evidence type="ECO:0000256" key="4">
    <source>
        <dbReference type="ARBA" id="ARBA00022801"/>
    </source>
</evidence>
<dbReference type="PANTHER" id="PTHR12994:SF17">
    <property type="entry name" value="LD30995P"/>
    <property type="match status" value="1"/>
</dbReference>
<dbReference type="Proteomes" id="UP000518255">
    <property type="component" value="Unassembled WGS sequence"/>
</dbReference>
<comment type="caution">
    <text evidence="8">The sequence shown here is derived from an EMBL/GenBank/DDBJ whole genome shotgun (WGS) entry which is preliminary data.</text>
</comment>
<evidence type="ECO:0000256" key="5">
    <source>
        <dbReference type="ARBA" id="ARBA00022997"/>
    </source>
</evidence>
<dbReference type="EMBL" id="JACIUZ010000041">
    <property type="protein sequence ID" value="MBB1063474.1"/>
    <property type="molecule type" value="Genomic_DNA"/>
</dbReference>
<keyword evidence="4 6" id="KW-0378">Hydrolase</keyword>
<comment type="catalytic activity">
    <reaction evidence="1">
        <text>an L-aminoacyl-L-amino acid + H2O = 2 an L-alpha-amino acid</text>
        <dbReference type="Rhea" id="RHEA:48940"/>
        <dbReference type="ChEBI" id="CHEBI:15377"/>
        <dbReference type="ChEBI" id="CHEBI:59869"/>
        <dbReference type="ChEBI" id="CHEBI:77460"/>
        <dbReference type="EC" id="3.4.13.19"/>
    </reaction>
</comment>
<reference evidence="9 10" key="1">
    <citation type="submission" date="2020-07" db="EMBL/GenBank/DDBJ databases">
        <title>Description of Limosilactobacillus balticus sp. nov., Limosilactobacillus agrestis sp. nov., Limosilactobacillus albertensis sp. nov., Limosilactobacillus rudii sp. nov., Limosilactobacillus fastidiosus sp. nov., five novel Limosilactobacillus species isolated from the vertebrate gastrointestinal tract, and proposal of 6 subspecies of Limosilactobacillus reuteri adapted to the gastrointestinal tract of specific vertebrate hosts.</title>
        <authorList>
            <person name="Li F."/>
            <person name="Cheng C."/>
            <person name="Zheng J."/>
            <person name="Quevedo R.M."/>
            <person name="Li J."/>
            <person name="Roos S."/>
            <person name="Gaenzle M.G."/>
            <person name="Walter J."/>
        </authorList>
    </citation>
    <scope>NUCLEOTIDE SEQUENCE [LARGE SCALE GENOMIC DNA]</scope>
    <source>
        <strain evidence="8 9">WF-MA3-C</strain>
        <strain evidence="7 10">WF-MO7-1</strain>
    </source>
</reference>
<dbReference type="InterPro" id="IPR047804">
    <property type="entry name" value="C69_dipept_A-like"/>
</dbReference>
<dbReference type="EMBL" id="JACIUY010000048">
    <property type="protein sequence ID" value="MBB1085834.1"/>
    <property type="molecule type" value="Genomic_DNA"/>
</dbReference>
<dbReference type="Pfam" id="PF03577">
    <property type="entry name" value="Peptidase_C69"/>
    <property type="match status" value="1"/>
</dbReference>
<evidence type="ECO:0000313" key="7">
    <source>
        <dbReference type="EMBL" id="MBB1063474.1"/>
    </source>
</evidence>
<organism evidence="8 9">
    <name type="scientific">Limosilactobacillus fastidiosus</name>
    <dbReference type="NCBI Taxonomy" id="2759855"/>
    <lineage>
        <taxon>Bacteria</taxon>
        <taxon>Bacillati</taxon>
        <taxon>Bacillota</taxon>
        <taxon>Bacilli</taxon>
        <taxon>Lactobacillales</taxon>
        <taxon>Lactobacillaceae</taxon>
        <taxon>Limosilactobacillus</taxon>
    </lineage>
</organism>
<dbReference type="EC" id="3.4.-.-" evidence="6"/>
<dbReference type="RefSeq" id="WP_182580744.1">
    <property type="nucleotide sequence ID" value="NZ_JACIUY010000048.1"/>
</dbReference>
<keyword evidence="5 6" id="KW-0224">Dipeptidase</keyword>
<protein>
    <recommendedName>
        <fullName evidence="6">Dipeptidase</fullName>
        <ecNumber evidence="6">3.4.-.-</ecNumber>
    </recommendedName>
</protein>
<evidence type="ECO:0000313" key="8">
    <source>
        <dbReference type="EMBL" id="MBB1085834.1"/>
    </source>
</evidence>
<comment type="similarity">
    <text evidence="2 6">Belongs to the peptidase C69 family.</text>
</comment>
<dbReference type="NCBIfam" id="NF033678">
    <property type="entry name" value="C69_fam_dipept"/>
    <property type="match status" value="1"/>
</dbReference>
<dbReference type="GO" id="GO:0070004">
    <property type="term" value="F:cysteine-type exopeptidase activity"/>
    <property type="evidence" value="ECO:0007669"/>
    <property type="project" value="InterPro"/>
</dbReference>
<dbReference type="InterPro" id="IPR005322">
    <property type="entry name" value="Peptidase_C69"/>
</dbReference>
<dbReference type="Gene3D" id="3.60.60.10">
    <property type="entry name" value="Penicillin V Acylase, Chain A"/>
    <property type="match status" value="1"/>
</dbReference>
<dbReference type="GO" id="GO:0006508">
    <property type="term" value="P:proteolysis"/>
    <property type="evidence" value="ECO:0007669"/>
    <property type="project" value="UniProtKB-KW"/>
</dbReference>
<evidence type="ECO:0000256" key="1">
    <source>
        <dbReference type="ARBA" id="ARBA00001670"/>
    </source>
</evidence>
<sequence length="476" mass="53835">MSVKKMSSCTAMLVGKNASIDGSTMIARNEDDYDGVNPKTFQVYPAKDYTGERFISTYNGLEVELEGQGCRFTATTNGDISNGRWDEQGINEYNVAMSASETEMTNPRVLGHDPLVEKGIDEDSMVYLVLPFIKSAREGVQRLGHLIEKYGTGESNGIAFSDNNEVWYFETAGGHQWVAQRIPDDAYAICPNIMCIEEIDFEDSDNFMFAPTIQQFVQDNNLNPYPGSFNFRKIFGTNDEADQYYNTPRSWYGQKLFTPSLEQEPTSLDIPFIQRAEKKITVEDVEYFLSSHYNGTPYDPTGSYASGDEKDQKKFRSIALDRNQSSCILQIRNNVPAECAAIQWINFGFFAYSPYVPFFTNINATPAAYNHAGNEVDDSAYWLQKQLEVIVEPHYHEFINEVNAFRDALQSYAIKRVDMITAIAKTKQGDAVTAFLTKRNEKTAVHAMDATKSLLNSLIHQALLNSKFQFERGDNY</sequence>
<dbReference type="GO" id="GO:0016805">
    <property type="term" value="F:dipeptidase activity"/>
    <property type="evidence" value="ECO:0007669"/>
    <property type="project" value="UniProtKB-KW"/>
</dbReference>
<name>A0A7W3TYZ8_9LACO</name>
<proteinExistence type="inferred from homology"/>
<gene>
    <name evidence="8" type="ORF">H5R63_03355</name>
    <name evidence="7" type="ORF">H5R64_06845</name>
</gene>
<keyword evidence="10" id="KW-1185">Reference proteome</keyword>
<evidence type="ECO:0000256" key="3">
    <source>
        <dbReference type="ARBA" id="ARBA00022670"/>
    </source>
</evidence>
<accession>A0A7W3TYZ8</accession>
<evidence type="ECO:0000313" key="10">
    <source>
        <dbReference type="Proteomes" id="UP000544052"/>
    </source>
</evidence>
<evidence type="ECO:0000256" key="6">
    <source>
        <dbReference type="RuleBase" id="RU364089"/>
    </source>
</evidence>
<keyword evidence="3 6" id="KW-0645">Protease</keyword>
<evidence type="ECO:0000256" key="2">
    <source>
        <dbReference type="ARBA" id="ARBA00007225"/>
    </source>
</evidence>
<dbReference type="PANTHER" id="PTHR12994">
    <property type="entry name" value="SECERNIN"/>
    <property type="match status" value="1"/>
</dbReference>
<dbReference type="AlphaFoldDB" id="A0A7W3TYZ8"/>